<keyword evidence="5 10" id="KW-0812">Transmembrane</keyword>
<feature type="transmembrane region" description="Helical" evidence="10">
    <location>
        <begin position="213"/>
        <end position="237"/>
    </location>
</feature>
<dbReference type="InterPro" id="IPR002010">
    <property type="entry name" value="T3SS_IM_R"/>
</dbReference>
<evidence type="ECO:0000256" key="6">
    <source>
        <dbReference type="ARBA" id="ARBA00022989"/>
    </source>
</evidence>
<dbReference type="EMBL" id="JABBJF010000028">
    <property type="protein sequence ID" value="MBC1188296.1"/>
    <property type="molecule type" value="Genomic_DNA"/>
</dbReference>
<accession>A0ABR6RYT3</accession>
<reference evidence="11 12" key="1">
    <citation type="submission" date="2020-04" db="EMBL/GenBank/DDBJ databases">
        <title>The draft genome of Kluyvera sichuanensis strain SCKS090646.</title>
        <authorList>
            <person name="Wei L."/>
            <person name="Liu L."/>
            <person name="Feng Y."/>
            <person name="Zong Z."/>
        </authorList>
    </citation>
    <scope>NUCLEOTIDE SEQUENCE [LARGE SCALE GENOMIC DNA]</scope>
    <source>
        <strain evidence="11 12">090646</strain>
    </source>
</reference>
<dbReference type="PRINTS" id="PR00953">
    <property type="entry name" value="TYPE3IMRPROT"/>
</dbReference>
<feature type="transmembrane region" description="Helical" evidence="10">
    <location>
        <begin position="45"/>
        <end position="72"/>
    </location>
</feature>
<dbReference type="Pfam" id="PF01311">
    <property type="entry name" value="Bac_export_1"/>
    <property type="match status" value="1"/>
</dbReference>
<comment type="subcellular location">
    <subcellularLocation>
        <location evidence="10">Cell membrane</location>
        <topology evidence="10">Multi-pass membrane protein</topology>
    </subcellularLocation>
    <subcellularLocation>
        <location evidence="10">Bacterial flagellum basal body</location>
    </subcellularLocation>
</comment>
<dbReference type="InterPro" id="IPR006303">
    <property type="entry name" value="FliR"/>
</dbReference>
<comment type="caution">
    <text evidence="11">The sequence shown here is derived from an EMBL/GenBank/DDBJ whole genome shotgun (WGS) entry which is preliminary data.</text>
</comment>
<keyword evidence="7 10" id="KW-0472">Membrane</keyword>
<evidence type="ECO:0000256" key="5">
    <source>
        <dbReference type="ARBA" id="ARBA00022692"/>
    </source>
</evidence>
<keyword evidence="11" id="KW-0969">Cilium</keyword>
<evidence type="ECO:0000313" key="11">
    <source>
        <dbReference type="EMBL" id="MBC1188296.1"/>
    </source>
</evidence>
<feature type="transmembrane region" description="Helical" evidence="10">
    <location>
        <begin position="12"/>
        <end position="33"/>
    </location>
</feature>
<gene>
    <name evidence="11" type="primary">fliR</name>
    <name evidence="11" type="ORF">HII27_21600</name>
</gene>
<dbReference type="NCBIfam" id="TIGR01400">
    <property type="entry name" value="fliR"/>
    <property type="match status" value="1"/>
</dbReference>
<name>A0ABR6RYT3_9ENTR</name>
<evidence type="ECO:0000256" key="10">
    <source>
        <dbReference type="RuleBase" id="RU362071"/>
    </source>
</evidence>
<keyword evidence="8 10" id="KW-0975">Bacterial flagellum</keyword>
<evidence type="ECO:0000256" key="4">
    <source>
        <dbReference type="ARBA" id="ARBA00022475"/>
    </source>
</evidence>
<sequence length="264" mass="28856">MLNFTSDQWLSWLSLYFWPLLRVLALVTTAPILSERSVPKRVKVGLGIIITLVIAPSLPVVEVPIFSAAALWLALQQILIGIALGFTMQFAFAAIRYCGEIIGLQMGLSFATFVDPGSNLNMPILARIMDMLALLLFLVFNGHLWLISLLVDTFHTLPIGGEPINSNAFLALTRAGGMIFLNGLMLALPIITLLLTVNLALGMLNRMTPQLSVFVIGFPITLTVGILLMAALMPLIAPFCEHLFSEIFDLLADIISELPRINSP</sequence>
<evidence type="ECO:0000256" key="3">
    <source>
        <dbReference type="ARBA" id="ARBA00021717"/>
    </source>
</evidence>
<evidence type="ECO:0000256" key="1">
    <source>
        <dbReference type="ARBA" id="ARBA00002578"/>
    </source>
</evidence>
<feature type="transmembrane region" description="Helical" evidence="10">
    <location>
        <begin position="131"/>
        <end position="151"/>
    </location>
</feature>
<protein>
    <recommendedName>
        <fullName evidence="3 9">Flagellar biosynthetic protein FliR</fullName>
    </recommendedName>
</protein>
<keyword evidence="12" id="KW-1185">Reference proteome</keyword>
<feature type="transmembrane region" description="Helical" evidence="10">
    <location>
        <begin position="179"/>
        <end position="201"/>
    </location>
</feature>
<evidence type="ECO:0000256" key="8">
    <source>
        <dbReference type="ARBA" id="ARBA00023143"/>
    </source>
</evidence>
<evidence type="ECO:0000256" key="9">
    <source>
        <dbReference type="NCBIfam" id="TIGR01400"/>
    </source>
</evidence>
<organism evidence="11 12">
    <name type="scientific">Kluyvera sichuanensis</name>
    <dbReference type="NCBI Taxonomy" id="2725494"/>
    <lineage>
        <taxon>Bacteria</taxon>
        <taxon>Pseudomonadati</taxon>
        <taxon>Pseudomonadota</taxon>
        <taxon>Gammaproteobacteria</taxon>
        <taxon>Enterobacterales</taxon>
        <taxon>Enterobacteriaceae</taxon>
        <taxon>Kluyvera</taxon>
    </lineage>
</organism>
<dbReference type="RefSeq" id="WP_185669463.1">
    <property type="nucleotide sequence ID" value="NZ_JABBJF010000028.1"/>
</dbReference>
<evidence type="ECO:0000256" key="2">
    <source>
        <dbReference type="ARBA" id="ARBA00009772"/>
    </source>
</evidence>
<comment type="similarity">
    <text evidence="2 10">Belongs to the FliR/MopE/SpaR family.</text>
</comment>
<evidence type="ECO:0000256" key="7">
    <source>
        <dbReference type="ARBA" id="ARBA00023136"/>
    </source>
</evidence>
<dbReference type="Proteomes" id="UP000607331">
    <property type="component" value="Unassembled WGS sequence"/>
</dbReference>
<proteinExistence type="inferred from homology"/>
<keyword evidence="11" id="KW-0282">Flagellum</keyword>
<keyword evidence="6 10" id="KW-1133">Transmembrane helix</keyword>
<dbReference type="PANTHER" id="PTHR30065:SF8">
    <property type="entry name" value="FLAGELLAR BIOSYNTHETIC PROTEIN FLIR"/>
    <property type="match status" value="1"/>
</dbReference>
<evidence type="ECO:0000313" key="12">
    <source>
        <dbReference type="Proteomes" id="UP000607331"/>
    </source>
</evidence>
<comment type="function">
    <text evidence="1 10">Role in flagellar biosynthesis.</text>
</comment>
<keyword evidence="4 10" id="KW-1003">Cell membrane</keyword>
<feature type="transmembrane region" description="Helical" evidence="10">
    <location>
        <begin position="78"/>
        <end position="99"/>
    </location>
</feature>
<dbReference type="PANTHER" id="PTHR30065">
    <property type="entry name" value="FLAGELLAR BIOSYNTHETIC PROTEIN FLIR"/>
    <property type="match status" value="1"/>
</dbReference>
<keyword evidence="11" id="KW-0966">Cell projection</keyword>